<name>A0A9P6W354_RHOMI</name>
<evidence type="ECO:0000313" key="12">
    <source>
        <dbReference type="Proteomes" id="UP000777482"/>
    </source>
</evidence>
<feature type="transmembrane region" description="Helical" evidence="9">
    <location>
        <begin position="77"/>
        <end position="99"/>
    </location>
</feature>
<dbReference type="SUPFAM" id="SSF103473">
    <property type="entry name" value="MFS general substrate transporter"/>
    <property type="match status" value="1"/>
</dbReference>
<evidence type="ECO:0000256" key="6">
    <source>
        <dbReference type="ARBA" id="ARBA00023136"/>
    </source>
</evidence>
<feature type="transmembrane region" description="Helical" evidence="9">
    <location>
        <begin position="423"/>
        <end position="443"/>
    </location>
</feature>
<dbReference type="InterPro" id="IPR011701">
    <property type="entry name" value="MFS"/>
</dbReference>
<feature type="transmembrane region" description="Helical" evidence="9">
    <location>
        <begin position="204"/>
        <end position="226"/>
    </location>
</feature>
<dbReference type="InterPro" id="IPR036259">
    <property type="entry name" value="MFS_trans_sf"/>
</dbReference>
<evidence type="ECO:0000256" key="2">
    <source>
        <dbReference type="ARBA" id="ARBA00022448"/>
    </source>
</evidence>
<feature type="transmembrane region" description="Helical" evidence="9">
    <location>
        <begin position="396"/>
        <end position="417"/>
    </location>
</feature>
<dbReference type="PANTHER" id="PTHR23502:SF186">
    <property type="entry name" value="MAJOR FACILITATOR SUPERFAMILY (MFS) PROFILE DOMAIN-CONTAINING PROTEIN"/>
    <property type="match status" value="1"/>
</dbReference>
<keyword evidence="3" id="KW-1003">Cell membrane</keyword>
<evidence type="ECO:0000313" key="11">
    <source>
        <dbReference type="EMBL" id="KAG0661185.1"/>
    </source>
</evidence>
<dbReference type="PROSITE" id="PS50850">
    <property type="entry name" value="MFS"/>
    <property type="match status" value="1"/>
</dbReference>
<dbReference type="Gene3D" id="1.20.1250.20">
    <property type="entry name" value="MFS general substrate transporter like domains"/>
    <property type="match status" value="1"/>
</dbReference>
<dbReference type="CDD" id="cd17323">
    <property type="entry name" value="MFS_Tpo1_MDR_like"/>
    <property type="match status" value="1"/>
</dbReference>
<dbReference type="Pfam" id="PF07690">
    <property type="entry name" value="MFS_1"/>
    <property type="match status" value="1"/>
</dbReference>
<evidence type="ECO:0000256" key="9">
    <source>
        <dbReference type="SAM" id="Phobius"/>
    </source>
</evidence>
<feature type="transmembrane region" description="Helical" evidence="9">
    <location>
        <begin position="171"/>
        <end position="192"/>
    </location>
</feature>
<dbReference type="InterPro" id="IPR020846">
    <property type="entry name" value="MFS_dom"/>
</dbReference>
<evidence type="ECO:0000256" key="5">
    <source>
        <dbReference type="ARBA" id="ARBA00022989"/>
    </source>
</evidence>
<protein>
    <recommendedName>
        <fullName evidence="10">Major facilitator superfamily (MFS) profile domain-containing protein</fullName>
    </recommendedName>
</protein>
<feature type="region of interest" description="Disordered" evidence="8">
    <location>
        <begin position="1"/>
        <end position="43"/>
    </location>
</feature>
<keyword evidence="12" id="KW-1185">Reference proteome</keyword>
<evidence type="ECO:0000256" key="4">
    <source>
        <dbReference type="ARBA" id="ARBA00022692"/>
    </source>
</evidence>
<keyword evidence="5 9" id="KW-1133">Transmembrane helix</keyword>
<dbReference type="OrthoDB" id="6770063at2759"/>
<keyword evidence="2" id="KW-0813">Transport</keyword>
<comment type="caution">
    <text evidence="11">The sequence shown here is derived from an EMBL/GenBank/DDBJ whole genome shotgun (WGS) entry which is preliminary data.</text>
</comment>
<gene>
    <name evidence="11" type="ORF">C6P46_004139</name>
</gene>
<evidence type="ECO:0000256" key="3">
    <source>
        <dbReference type="ARBA" id="ARBA00022475"/>
    </source>
</evidence>
<reference evidence="11 12" key="1">
    <citation type="submission" date="2020-11" db="EMBL/GenBank/DDBJ databases">
        <title>Kefir isolates.</title>
        <authorList>
            <person name="Marcisauskas S."/>
            <person name="Kim Y."/>
            <person name="Blasche S."/>
        </authorList>
    </citation>
    <scope>NUCLEOTIDE SEQUENCE [LARGE SCALE GENOMIC DNA]</scope>
    <source>
        <strain evidence="11 12">KR</strain>
    </source>
</reference>
<sequence>MATPHPTPPAAEIHNPVHPTTAATIPPPARDSREEAALPGDDGMTAVEAIKSRGVDLQKEWTESPEHPQNWPDRKRWTIALVIALTGFLSTADSSVFVADIPTVQDRYNASKELATLTISLYVVGLGCGPFVFAPLSELYGRQRGYVVSMIGFTFMNLGCCFVDNLPSFIILRFLAGFFGSSGPGLGVATISDLFKPYERGRPIAIYGIGPMLGPVIGSLLGEWLVLLSWRWPMRLMTILIGVNTCCVVLFMRETYSPVLERKWLAQRLAMETSEKGEEADAIVASVAPQTSFRELAVRTFTRPPRLLMNPICALFSSYYAICYGGVYIFIVSTPLLYSRHEDNLFSYNWPAGTAGLGYVPIGVGFVGSALTAALTQDRIYKHLSRRFGTRGLPEYRLVLTQIGMIIFPTGLLMYGWTAQAQTHWILPMIGSVVFSYGLMLCFNSLQNYLVDAFYPYGAAAMAGATLLRSVTGAILPIFSPIMYKNLGYGIGNTIIACVLLPAIPAPFVVFKAGERLRERWKFRP</sequence>
<dbReference type="PANTHER" id="PTHR23502">
    <property type="entry name" value="MAJOR FACILITATOR SUPERFAMILY"/>
    <property type="match status" value="1"/>
</dbReference>
<evidence type="ECO:0000259" key="10">
    <source>
        <dbReference type="PROSITE" id="PS50850"/>
    </source>
</evidence>
<feature type="transmembrane region" description="Helical" evidence="9">
    <location>
        <begin position="358"/>
        <end position="375"/>
    </location>
</feature>
<keyword evidence="4 9" id="KW-0812">Transmembrane</keyword>
<dbReference type="GO" id="GO:0005886">
    <property type="term" value="C:plasma membrane"/>
    <property type="evidence" value="ECO:0007669"/>
    <property type="project" value="UniProtKB-SubCell"/>
</dbReference>
<feature type="transmembrane region" description="Helical" evidence="9">
    <location>
        <begin position="491"/>
        <end position="511"/>
    </location>
</feature>
<organism evidence="11 12">
    <name type="scientific">Rhodotorula mucilaginosa</name>
    <name type="common">Yeast</name>
    <name type="synonym">Rhodotorula rubra</name>
    <dbReference type="NCBI Taxonomy" id="5537"/>
    <lineage>
        <taxon>Eukaryota</taxon>
        <taxon>Fungi</taxon>
        <taxon>Dikarya</taxon>
        <taxon>Basidiomycota</taxon>
        <taxon>Pucciniomycotina</taxon>
        <taxon>Microbotryomycetes</taxon>
        <taxon>Sporidiobolales</taxon>
        <taxon>Sporidiobolaceae</taxon>
        <taxon>Rhodotorula</taxon>
    </lineage>
</organism>
<dbReference type="GO" id="GO:0022857">
    <property type="term" value="F:transmembrane transporter activity"/>
    <property type="evidence" value="ECO:0007669"/>
    <property type="project" value="InterPro"/>
</dbReference>
<comment type="subcellular location">
    <subcellularLocation>
        <location evidence="1">Cell membrane</location>
        <topology evidence="1">Multi-pass membrane protein</topology>
    </subcellularLocation>
</comment>
<proteinExistence type="inferred from homology"/>
<evidence type="ECO:0000256" key="8">
    <source>
        <dbReference type="SAM" id="MobiDB-lite"/>
    </source>
</evidence>
<comment type="similarity">
    <text evidence="7">Belongs to the major facilitator superfamily. DHA1 family. Polyamines/proton antiporter (TC 2.A.1.2.16) subfamily.</text>
</comment>
<keyword evidence="6 9" id="KW-0472">Membrane</keyword>
<evidence type="ECO:0000256" key="1">
    <source>
        <dbReference type="ARBA" id="ARBA00004651"/>
    </source>
</evidence>
<accession>A0A9P6W354</accession>
<dbReference type="Proteomes" id="UP000777482">
    <property type="component" value="Unassembled WGS sequence"/>
</dbReference>
<feature type="transmembrane region" description="Helical" evidence="9">
    <location>
        <begin position="114"/>
        <end position="134"/>
    </location>
</feature>
<evidence type="ECO:0000256" key="7">
    <source>
        <dbReference type="ARBA" id="ARBA00038459"/>
    </source>
</evidence>
<dbReference type="AlphaFoldDB" id="A0A9P6W354"/>
<feature type="transmembrane region" description="Helical" evidence="9">
    <location>
        <begin position="312"/>
        <end position="338"/>
    </location>
</feature>
<feature type="domain" description="Major facilitator superfamily (MFS) profile" evidence="10">
    <location>
        <begin position="79"/>
        <end position="517"/>
    </location>
</feature>
<feature type="transmembrane region" description="Helical" evidence="9">
    <location>
        <begin position="455"/>
        <end position="479"/>
    </location>
</feature>
<dbReference type="EMBL" id="PUHQ01000037">
    <property type="protein sequence ID" value="KAG0661185.1"/>
    <property type="molecule type" value="Genomic_DNA"/>
</dbReference>